<protein>
    <recommendedName>
        <fullName evidence="3">DUF669 domain-containing protein</fullName>
    </recommendedName>
</protein>
<dbReference type="EMBL" id="JPJQ01000054">
    <property type="protein sequence ID" value="KGQ59718.1"/>
    <property type="molecule type" value="Genomic_DNA"/>
</dbReference>
<evidence type="ECO:0000313" key="1">
    <source>
        <dbReference type="EMBL" id="KGQ59718.1"/>
    </source>
</evidence>
<name>A0A0A2ZRN2_9PAST</name>
<organism evidence="1 2">
    <name type="scientific">Gallibacterium anatis 4895</name>
    <dbReference type="NCBI Taxonomy" id="1396510"/>
    <lineage>
        <taxon>Bacteria</taxon>
        <taxon>Pseudomonadati</taxon>
        <taxon>Pseudomonadota</taxon>
        <taxon>Gammaproteobacteria</taxon>
        <taxon>Pasteurellales</taxon>
        <taxon>Pasteurellaceae</taxon>
        <taxon>Gallibacterium</taxon>
    </lineage>
</organism>
<proteinExistence type="predicted"/>
<accession>A0A0A2ZRN2</accession>
<evidence type="ECO:0008006" key="3">
    <source>
        <dbReference type="Google" id="ProtNLM"/>
    </source>
</evidence>
<dbReference type="AlphaFoldDB" id="A0A0A2ZRN2"/>
<reference evidence="1 2" key="1">
    <citation type="submission" date="2014-07" db="EMBL/GenBank/DDBJ databases">
        <title>Chaperone-usher fimbriae in a diverse selection of Gallibacterium genomes.</title>
        <authorList>
            <person name="Kudirkiene E."/>
            <person name="Bager R.J."/>
            <person name="Johnson T.J."/>
            <person name="Bojesen A.M."/>
        </authorList>
    </citation>
    <scope>NUCLEOTIDE SEQUENCE [LARGE SCALE GENOMIC DNA]</scope>
    <source>
        <strain evidence="1 2">4895</strain>
    </source>
</reference>
<dbReference type="Proteomes" id="UP000030554">
    <property type="component" value="Unassembled WGS sequence"/>
</dbReference>
<evidence type="ECO:0000313" key="2">
    <source>
        <dbReference type="Proteomes" id="UP000030554"/>
    </source>
</evidence>
<gene>
    <name evidence="1" type="ORF">IO48_10840</name>
</gene>
<sequence length="119" mass="13507">MKPFNPKGQYTILTPEGTYKAHVQYAYERVSRNGNPYVSLGFRLADTNRVLFRNYFLDGDPESFAVQRSAEEFARVALVSGVDDLITDPKQLITGVQFNLTVSHYTDKHGVAQEEVRFS</sequence>
<dbReference type="RefSeq" id="WP_039164486.1">
    <property type="nucleotide sequence ID" value="NZ_JPJQ01000054.1"/>
</dbReference>
<comment type="caution">
    <text evidence="1">The sequence shown here is derived from an EMBL/GenBank/DDBJ whole genome shotgun (WGS) entry which is preliminary data.</text>
</comment>